<proteinExistence type="predicted"/>
<dbReference type="KEGG" id="blen:NCTC4824_02901"/>
<evidence type="ECO:0000313" key="1">
    <source>
        <dbReference type="EMBL" id="SQI60734.1"/>
    </source>
</evidence>
<evidence type="ECO:0000313" key="2">
    <source>
        <dbReference type="Proteomes" id="UP000249134"/>
    </source>
</evidence>
<dbReference type="EMBL" id="LS483476">
    <property type="protein sequence ID" value="SQI60734.1"/>
    <property type="molecule type" value="Genomic_DNA"/>
</dbReference>
<dbReference type="Proteomes" id="UP000249134">
    <property type="component" value="Chromosome 1"/>
</dbReference>
<organism evidence="1 2">
    <name type="scientific">Lederbergia lenta</name>
    <name type="common">Bacillus lentus</name>
    <dbReference type="NCBI Taxonomy" id="1467"/>
    <lineage>
        <taxon>Bacteria</taxon>
        <taxon>Bacillati</taxon>
        <taxon>Bacillota</taxon>
        <taxon>Bacilli</taxon>
        <taxon>Bacillales</taxon>
        <taxon>Bacillaceae</taxon>
        <taxon>Lederbergia</taxon>
    </lineage>
</organism>
<sequence>MYFEDDYVGGEREDRRRRRVRLICECREVRGERDDHCDHDRDRRRDRDFECRCRERRDDRY</sequence>
<keyword evidence="2" id="KW-1185">Reference proteome</keyword>
<accession>A0A2X4ZJV5</accession>
<dbReference type="RefSeq" id="WP_145981933.1">
    <property type="nucleotide sequence ID" value="NZ_CBCSGM010000001.1"/>
</dbReference>
<name>A0A2X4ZJV5_LEDLE</name>
<reference evidence="1 2" key="1">
    <citation type="submission" date="2018-06" db="EMBL/GenBank/DDBJ databases">
        <authorList>
            <consortium name="Pathogen Informatics"/>
            <person name="Doyle S."/>
        </authorList>
    </citation>
    <scope>NUCLEOTIDE SEQUENCE [LARGE SCALE GENOMIC DNA]</scope>
    <source>
        <strain evidence="1 2">NCTC4824</strain>
    </source>
</reference>
<gene>
    <name evidence="1" type="ORF">NCTC4824_02901</name>
</gene>
<protein>
    <submittedName>
        <fullName evidence="1">Uncharacterized protein</fullName>
    </submittedName>
</protein>
<dbReference type="AlphaFoldDB" id="A0A2X4ZJV5"/>